<feature type="transmembrane region" description="Helical" evidence="6">
    <location>
        <begin position="51"/>
        <end position="71"/>
    </location>
</feature>
<evidence type="ECO:0000313" key="8">
    <source>
        <dbReference type="EMBL" id="HAN26066.1"/>
    </source>
</evidence>
<protein>
    <submittedName>
        <fullName evidence="8">MFS transporter</fullName>
    </submittedName>
</protein>
<dbReference type="AlphaFoldDB" id="A0A3C1KII3"/>
<sequence length="529" mass="53558">MDAASPRPATPARAGLVLTALVLAAVVCNINVAAATVALPSIGDAFGASQTALNLVGIGNGLGLAMLVLYLGAVADRYGRKRLLLIGLSLTVVASVASAAASSVETLVLARVFTGLAAGAAYPTTLSLITALWADGPARTRAIALWSSVSAMASVGGSVLAGIVLTDAGWRPSFLMAIPLALVAAVLVAWAVPSRVAESEEPVDHIGGVLSVVGVGALVLGIGIVFDPGEQVPGIVLVLVAVVAIGGFGWRQRRTRFPLFDLHIARRRLFWAPAVAGTIAFGALLGAIFVGEQFVQNVLGYDPLKAGAAVIPAAVGLLIAVPFAARLVGTRGTRWAMLLGYAIILAAFLTMLGWRESTPYVLVGVGFLFVGAGAAFVMTASSRSLTGSTPVRRVGMASAASDLQGDLGGSIMQALLGAILAAGFAGAVSRHIADSGRAGEIGAEVTAALQASFASAAHVAQAYPADAGQILAAARESLAAGAWAAYLVGAIVLVAGALVVRFGIPDRGGEARLHERYRADDERMPQPGA</sequence>
<keyword evidence="2" id="KW-0813">Transport</keyword>
<feature type="transmembrane region" description="Helical" evidence="6">
    <location>
        <begin position="83"/>
        <end position="102"/>
    </location>
</feature>
<feature type="transmembrane region" description="Helical" evidence="6">
    <location>
        <begin position="483"/>
        <end position="504"/>
    </location>
</feature>
<reference evidence="8 9" key="1">
    <citation type="journal article" date="2018" name="Nat. Biotechnol.">
        <title>A standardized bacterial taxonomy based on genome phylogeny substantially revises the tree of life.</title>
        <authorList>
            <person name="Parks D.H."/>
            <person name="Chuvochina M."/>
            <person name="Waite D.W."/>
            <person name="Rinke C."/>
            <person name="Skarshewski A."/>
            <person name="Chaumeil P.A."/>
            <person name="Hugenholtz P."/>
        </authorList>
    </citation>
    <scope>NUCLEOTIDE SEQUENCE [LARGE SCALE GENOMIC DNA]</scope>
    <source>
        <strain evidence="8">UBA9152</strain>
    </source>
</reference>
<dbReference type="Gene3D" id="1.20.1720.10">
    <property type="entry name" value="Multidrug resistance protein D"/>
    <property type="match status" value="2"/>
</dbReference>
<dbReference type="PANTHER" id="PTHR42718:SF9">
    <property type="entry name" value="MAJOR FACILITATOR SUPERFAMILY MULTIDRUG TRANSPORTER MFSC"/>
    <property type="match status" value="1"/>
</dbReference>
<comment type="subcellular location">
    <subcellularLocation>
        <location evidence="1">Cell membrane</location>
        <topology evidence="1">Multi-pass membrane protein</topology>
    </subcellularLocation>
</comment>
<keyword evidence="5 6" id="KW-0472">Membrane</keyword>
<dbReference type="CDD" id="cd17321">
    <property type="entry name" value="MFS_MMR_MDR_like"/>
    <property type="match status" value="1"/>
</dbReference>
<keyword evidence="3 6" id="KW-0812">Transmembrane</keyword>
<evidence type="ECO:0000256" key="1">
    <source>
        <dbReference type="ARBA" id="ARBA00004651"/>
    </source>
</evidence>
<keyword evidence="4 6" id="KW-1133">Transmembrane helix</keyword>
<feature type="domain" description="Major facilitator superfamily (MFS) profile" evidence="7">
    <location>
        <begin position="17"/>
        <end position="508"/>
    </location>
</feature>
<dbReference type="InterPro" id="IPR011701">
    <property type="entry name" value="MFS"/>
</dbReference>
<evidence type="ECO:0000256" key="2">
    <source>
        <dbReference type="ARBA" id="ARBA00022448"/>
    </source>
</evidence>
<evidence type="ECO:0000256" key="4">
    <source>
        <dbReference type="ARBA" id="ARBA00022989"/>
    </source>
</evidence>
<feature type="transmembrane region" description="Helical" evidence="6">
    <location>
        <begin position="172"/>
        <end position="193"/>
    </location>
</feature>
<feature type="transmembrane region" description="Helical" evidence="6">
    <location>
        <begin position="407"/>
        <end position="428"/>
    </location>
</feature>
<name>A0A3C1KII3_9MICO</name>
<dbReference type="PROSITE" id="PS50850">
    <property type="entry name" value="MFS"/>
    <property type="match status" value="1"/>
</dbReference>
<proteinExistence type="predicted"/>
<feature type="transmembrane region" description="Helical" evidence="6">
    <location>
        <begin position="360"/>
        <end position="386"/>
    </location>
</feature>
<feature type="transmembrane region" description="Helical" evidence="6">
    <location>
        <begin position="232"/>
        <end position="250"/>
    </location>
</feature>
<evidence type="ECO:0000256" key="3">
    <source>
        <dbReference type="ARBA" id="ARBA00022692"/>
    </source>
</evidence>
<dbReference type="GO" id="GO:0005886">
    <property type="term" value="C:plasma membrane"/>
    <property type="evidence" value="ECO:0007669"/>
    <property type="project" value="UniProtKB-SubCell"/>
</dbReference>
<evidence type="ECO:0000256" key="5">
    <source>
        <dbReference type="ARBA" id="ARBA00023136"/>
    </source>
</evidence>
<dbReference type="PROSITE" id="PS00216">
    <property type="entry name" value="SUGAR_TRANSPORT_1"/>
    <property type="match status" value="1"/>
</dbReference>
<dbReference type="PANTHER" id="PTHR42718">
    <property type="entry name" value="MAJOR FACILITATOR SUPERFAMILY MULTIDRUG TRANSPORTER MFSC"/>
    <property type="match status" value="1"/>
</dbReference>
<dbReference type="GO" id="GO:0022857">
    <property type="term" value="F:transmembrane transporter activity"/>
    <property type="evidence" value="ECO:0007669"/>
    <property type="project" value="InterPro"/>
</dbReference>
<feature type="transmembrane region" description="Helical" evidence="6">
    <location>
        <begin position="145"/>
        <end position="166"/>
    </location>
</feature>
<dbReference type="InterPro" id="IPR005829">
    <property type="entry name" value="Sugar_transporter_CS"/>
</dbReference>
<dbReference type="Proteomes" id="UP000257479">
    <property type="component" value="Unassembled WGS sequence"/>
</dbReference>
<feature type="transmembrane region" description="Helical" evidence="6">
    <location>
        <begin position="335"/>
        <end position="354"/>
    </location>
</feature>
<dbReference type="EMBL" id="DMNG01000280">
    <property type="protein sequence ID" value="HAN26066.1"/>
    <property type="molecule type" value="Genomic_DNA"/>
</dbReference>
<dbReference type="InterPro" id="IPR036259">
    <property type="entry name" value="MFS_trans_sf"/>
</dbReference>
<dbReference type="PRINTS" id="PR01036">
    <property type="entry name" value="TCRTETB"/>
</dbReference>
<comment type="caution">
    <text evidence="8">The sequence shown here is derived from an EMBL/GenBank/DDBJ whole genome shotgun (WGS) entry which is preliminary data.</text>
</comment>
<feature type="transmembrane region" description="Helical" evidence="6">
    <location>
        <begin position="108"/>
        <end position="133"/>
    </location>
</feature>
<organism evidence="8 9">
    <name type="scientific">Microbacterium ginsengisoli</name>
    <dbReference type="NCBI Taxonomy" id="400772"/>
    <lineage>
        <taxon>Bacteria</taxon>
        <taxon>Bacillati</taxon>
        <taxon>Actinomycetota</taxon>
        <taxon>Actinomycetes</taxon>
        <taxon>Micrococcales</taxon>
        <taxon>Microbacteriaceae</taxon>
        <taxon>Microbacterium</taxon>
    </lineage>
</organism>
<evidence type="ECO:0000259" key="7">
    <source>
        <dbReference type="PROSITE" id="PS50850"/>
    </source>
</evidence>
<dbReference type="SUPFAM" id="SSF103473">
    <property type="entry name" value="MFS general substrate transporter"/>
    <property type="match status" value="1"/>
</dbReference>
<evidence type="ECO:0000313" key="9">
    <source>
        <dbReference type="Proteomes" id="UP000257479"/>
    </source>
</evidence>
<dbReference type="InterPro" id="IPR020846">
    <property type="entry name" value="MFS_dom"/>
</dbReference>
<dbReference type="Pfam" id="PF07690">
    <property type="entry name" value="MFS_1"/>
    <property type="match status" value="1"/>
</dbReference>
<gene>
    <name evidence="8" type="ORF">DCP95_16085</name>
</gene>
<feature type="transmembrane region" description="Helical" evidence="6">
    <location>
        <begin position="309"/>
        <end position="328"/>
    </location>
</feature>
<accession>A0A3C1KII3</accession>
<feature type="transmembrane region" description="Helical" evidence="6">
    <location>
        <begin position="270"/>
        <end position="289"/>
    </location>
</feature>
<feature type="transmembrane region" description="Helical" evidence="6">
    <location>
        <begin position="205"/>
        <end position="226"/>
    </location>
</feature>
<evidence type="ECO:0000256" key="6">
    <source>
        <dbReference type="SAM" id="Phobius"/>
    </source>
</evidence>